<name>A0A6G8IHM5_9BURK</name>
<evidence type="ECO:0000256" key="1">
    <source>
        <dbReference type="ARBA" id="ARBA00007177"/>
    </source>
</evidence>
<organism evidence="4 5">
    <name type="scientific">Hydrogenophaga crocea</name>
    <dbReference type="NCBI Taxonomy" id="2716225"/>
    <lineage>
        <taxon>Bacteria</taxon>
        <taxon>Pseudomonadati</taxon>
        <taxon>Pseudomonadota</taxon>
        <taxon>Betaproteobacteria</taxon>
        <taxon>Burkholderiales</taxon>
        <taxon>Comamonadaceae</taxon>
        <taxon>Hydrogenophaga</taxon>
    </lineage>
</organism>
<dbReference type="GO" id="GO:0016151">
    <property type="term" value="F:nickel cation binding"/>
    <property type="evidence" value="ECO:0007669"/>
    <property type="project" value="UniProtKB-UniRule"/>
</dbReference>
<comment type="function">
    <text evidence="3">Required for maturation of urease via the functional incorporation of the urease nickel metallocenter.</text>
</comment>
<sequence length="276" mass="29620">MPWHASLDLHYQSASGRTTLQHRHSGPLRILKSLYPEGQGICHNVVVHPPGGLVGGDTLDIGVRVDSGAHGLIATPGATRFYRSNGPEAAQRVRLQLAAGARLEWLPLETIAYPDCMARNTLSLQLEAGAECLGWDVCALGLPAAGEPFVRGVLHQQIEWPGVWLERARIAADDTRLLDGPVGLAGQRALGTLWLASGTPRESEAREALLEAAREALGSADASVFAGATSPDARLIVVRALAPQVEPLMAAFQAAWARLRRLAWNTGAEPPRIWRV</sequence>
<comment type="similarity">
    <text evidence="1 3">Belongs to the UreD family.</text>
</comment>
<dbReference type="Proteomes" id="UP000503162">
    <property type="component" value="Chromosome"/>
</dbReference>
<gene>
    <name evidence="3" type="primary">ureD</name>
    <name evidence="4" type="ORF">G9Q37_11070</name>
</gene>
<evidence type="ECO:0000256" key="2">
    <source>
        <dbReference type="ARBA" id="ARBA00023186"/>
    </source>
</evidence>
<keyword evidence="3" id="KW-0996">Nickel insertion</keyword>
<evidence type="ECO:0000256" key="3">
    <source>
        <dbReference type="HAMAP-Rule" id="MF_01384"/>
    </source>
</evidence>
<keyword evidence="2 3" id="KW-0143">Chaperone</keyword>
<proteinExistence type="inferred from homology"/>
<dbReference type="EMBL" id="CP049989">
    <property type="protein sequence ID" value="QIM52653.1"/>
    <property type="molecule type" value="Genomic_DNA"/>
</dbReference>
<dbReference type="AlphaFoldDB" id="A0A6G8IHM5"/>
<reference evidence="4 5" key="1">
    <citation type="submission" date="2020-03" db="EMBL/GenBank/DDBJ databases">
        <title>Hydrogenophaga sp. nov. isolated from cyanobacterial mat.</title>
        <authorList>
            <person name="Thorat V."/>
            <person name="Kirdat K."/>
            <person name="Tiwarekar B."/>
            <person name="Costa E.D."/>
            <person name="Yadav A."/>
        </authorList>
    </citation>
    <scope>NUCLEOTIDE SEQUENCE [LARGE SCALE GENOMIC DNA]</scope>
    <source>
        <strain evidence="4 5">BA0156</strain>
    </source>
</reference>
<evidence type="ECO:0000313" key="4">
    <source>
        <dbReference type="EMBL" id="QIM52653.1"/>
    </source>
</evidence>
<dbReference type="InterPro" id="IPR002669">
    <property type="entry name" value="UreD"/>
</dbReference>
<dbReference type="PANTHER" id="PTHR33643:SF1">
    <property type="entry name" value="UREASE ACCESSORY PROTEIN D"/>
    <property type="match status" value="1"/>
</dbReference>
<dbReference type="GO" id="GO:0005737">
    <property type="term" value="C:cytoplasm"/>
    <property type="evidence" value="ECO:0007669"/>
    <property type="project" value="UniProtKB-SubCell"/>
</dbReference>
<protein>
    <recommendedName>
        <fullName evidence="3">Urease accessory protein UreD</fullName>
    </recommendedName>
</protein>
<evidence type="ECO:0000313" key="5">
    <source>
        <dbReference type="Proteomes" id="UP000503162"/>
    </source>
</evidence>
<dbReference type="KEGG" id="hcz:G9Q37_11070"/>
<accession>A0A6G8IHM5</accession>
<dbReference type="PANTHER" id="PTHR33643">
    <property type="entry name" value="UREASE ACCESSORY PROTEIN D"/>
    <property type="match status" value="1"/>
</dbReference>
<dbReference type="RefSeq" id="WP_166227255.1">
    <property type="nucleotide sequence ID" value="NZ_CP049989.1"/>
</dbReference>
<dbReference type="Pfam" id="PF01774">
    <property type="entry name" value="UreD"/>
    <property type="match status" value="1"/>
</dbReference>
<comment type="subcellular location">
    <subcellularLocation>
        <location evidence="3">Cytoplasm</location>
    </subcellularLocation>
</comment>
<comment type="subunit">
    <text evidence="3">UreD, UreF and UreG form a complex that acts as a GTP-hydrolysis-dependent molecular chaperone, activating the urease apoprotein by helping to assemble the nickel containing metallocenter of UreC. The UreE protein probably delivers the nickel.</text>
</comment>
<keyword evidence="3" id="KW-0963">Cytoplasm</keyword>
<keyword evidence="5" id="KW-1185">Reference proteome</keyword>
<dbReference type="HAMAP" id="MF_01384">
    <property type="entry name" value="UreD"/>
    <property type="match status" value="1"/>
</dbReference>